<keyword evidence="5 8" id="KW-0808">Transferase</keyword>
<evidence type="ECO:0000256" key="3">
    <source>
        <dbReference type="ARBA" id="ARBA00012261"/>
    </source>
</evidence>
<reference evidence="11 12" key="1">
    <citation type="submission" date="2018-05" db="EMBL/GenBank/DDBJ databases">
        <title>Genomic Encyclopedia of Type Strains, Phase IV (KMG-IV): sequencing the most valuable type-strain genomes for metagenomic binning, comparative biology and taxonomic classification.</title>
        <authorList>
            <person name="Goeker M."/>
        </authorList>
    </citation>
    <scope>NUCLEOTIDE SEQUENCE [LARGE SCALE GENOMIC DNA]</scope>
    <source>
        <strain evidence="11 12">DSM 25350</strain>
    </source>
</reference>
<dbReference type="CDD" id="cd08704">
    <property type="entry name" value="Met_tRNA_FMT_C"/>
    <property type="match status" value="1"/>
</dbReference>
<dbReference type="PANTHER" id="PTHR11138:SF5">
    <property type="entry name" value="METHIONYL-TRNA FORMYLTRANSFERASE, MITOCHONDRIAL"/>
    <property type="match status" value="1"/>
</dbReference>
<dbReference type="RefSeq" id="WP_109764680.1">
    <property type="nucleotide sequence ID" value="NZ_QGGU01000012.1"/>
</dbReference>
<comment type="catalytic activity">
    <reaction evidence="7 8">
        <text>L-methionyl-tRNA(fMet) + (6R)-10-formyltetrahydrofolate = N-formyl-L-methionyl-tRNA(fMet) + (6S)-5,6,7,8-tetrahydrofolate + H(+)</text>
        <dbReference type="Rhea" id="RHEA:24380"/>
        <dbReference type="Rhea" id="RHEA-COMP:9952"/>
        <dbReference type="Rhea" id="RHEA-COMP:9953"/>
        <dbReference type="ChEBI" id="CHEBI:15378"/>
        <dbReference type="ChEBI" id="CHEBI:57453"/>
        <dbReference type="ChEBI" id="CHEBI:78530"/>
        <dbReference type="ChEBI" id="CHEBI:78844"/>
        <dbReference type="ChEBI" id="CHEBI:195366"/>
        <dbReference type="EC" id="2.1.2.9"/>
    </reaction>
</comment>
<protein>
    <recommendedName>
        <fullName evidence="4 8">Methionyl-tRNA formyltransferase</fullName>
        <ecNumber evidence="3 8">2.1.2.9</ecNumber>
    </recommendedName>
</protein>
<name>A0A316FEF8_9GAMM</name>
<dbReference type="InterPro" id="IPR041711">
    <property type="entry name" value="Met-tRNA-FMT_N"/>
</dbReference>
<dbReference type="Gene3D" id="3.10.25.10">
    <property type="entry name" value="Formyl transferase, C-terminal domain"/>
    <property type="match status" value="1"/>
</dbReference>
<dbReference type="SUPFAM" id="SSF53328">
    <property type="entry name" value="Formyltransferase"/>
    <property type="match status" value="1"/>
</dbReference>
<comment type="similarity">
    <text evidence="2 8">Belongs to the Fmt family.</text>
</comment>
<dbReference type="InterPro" id="IPR036477">
    <property type="entry name" value="Formyl_transf_N_sf"/>
</dbReference>
<dbReference type="Pfam" id="PF00551">
    <property type="entry name" value="Formyl_trans_N"/>
    <property type="match status" value="1"/>
</dbReference>
<dbReference type="InterPro" id="IPR044135">
    <property type="entry name" value="Met-tRNA-FMT_C"/>
</dbReference>
<comment type="function">
    <text evidence="1 8">Attaches a formyl group to the free amino group of methionyl-tRNA(fMet). The formyl group appears to play a dual role in the initiator identity of N-formylmethionyl-tRNA by promoting its recognition by IF2 and preventing the misappropriation of this tRNA by the elongation apparatus.</text>
</comment>
<evidence type="ECO:0000256" key="5">
    <source>
        <dbReference type="ARBA" id="ARBA00022679"/>
    </source>
</evidence>
<evidence type="ECO:0000256" key="2">
    <source>
        <dbReference type="ARBA" id="ARBA00010699"/>
    </source>
</evidence>
<dbReference type="InterPro" id="IPR005793">
    <property type="entry name" value="Formyl_trans_C"/>
</dbReference>
<gene>
    <name evidence="8" type="primary">fmt</name>
    <name evidence="11" type="ORF">C8D97_11245</name>
</gene>
<comment type="caution">
    <text evidence="11">The sequence shown here is derived from an EMBL/GenBank/DDBJ whole genome shotgun (WGS) entry which is preliminary data.</text>
</comment>
<evidence type="ECO:0000259" key="9">
    <source>
        <dbReference type="Pfam" id="PF00551"/>
    </source>
</evidence>
<dbReference type="PANTHER" id="PTHR11138">
    <property type="entry name" value="METHIONYL-TRNA FORMYLTRANSFERASE"/>
    <property type="match status" value="1"/>
</dbReference>
<evidence type="ECO:0000256" key="7">
    <source>
        <dbReference type="ARBA" id="ARBA00048558"/>
    </source>
</evidence>
<dbReference type="CDD" id="cd08646">
    <property type="entry name" value="FMT_core_Met-tRNA-FMT_N"/>
    <property type="match status" value="1"/>
</dbReference>
<dbReference type="AlphaFoldDB" id="A0A316FEF8"/>
<evidence type="ECO:0000256" key="1">
    <source>
        <dbReference type="ARBA" id="ARBA00002606"/>
    </source>
</evidence>
<dbReference type="InterPro" id="IPR011034">
    <property type="entry name" value="Formyl_transferase-like_C_sf"/>
</dbReference>
<feature type="domain" description="Formyl transferase C-terminal" evidence="10">
    <location>
        <begin position="206"/>
        <end position="303"/>
    </location>
</feature>
<dbReference type="OrthoDB" id="9802815at2"/>
<feature type="domain" description="Formyl transferase N-terminal" evidence="9">
    <location>
        <begin position="5"/>
        <end position="181"/>
    </location>
</feature>
<evidence type="ECO:0000256" key="8">
    <source>
        <dbReference type="HAMAP-Rule" id="MF_00182"/>
    </source>
</evidence>
<dbReference type="EC" id="2.1.2.9" evidence="3 8"/>
<dbReference type="Proteomes" id="UP000245790">
    <property type="component" value="Unassembled WGS sequence"/>
</dbReference>
<dbReference type="Pfam" id="PF02911">
    <property type="entry name" value="Formyl_trans_C"/>
    <property type="match status" value="1"/>
</dbReference>
<dbReference type="SUPFAM" id="SSF50486">
    <property type="entry name" value="FMT C-terminal domain-like"/>
    <property type="match status" value="1"/>
</dbReference>
<dbReference type="GO" id="GO:0004479">
    <property type="term" value="F:methionyl-tRNA formyltransferase activity"/>
    <property type="evidence" value="ECO:0007669"/>
    <property type="project" value="UniProtKB-UniRule"/>
</dbReference>
<accession>A0A316FEF8</accession>
<evidence type="ECO:0000313" key="12">
    <source>
        <dbReference type="Proteomes" id="UP000245790"/>
    </source>
</evidence>
<evidence type="ECO:0000313" key="11">
    <source>
        <dbReference type="EMBL" id="PWK46809.1"/>
    </source>
</evidence>
<dbReference type="InterPro" id="IPR002376">
    <property type="entry name" value="Formyl_transf_N"/>
</dbReference>
<dbReference type="HAMAP" id="MF_00182">
    <property type="entry name" value="Formyl_trans"/>
    <property type="match status" value="1"/>
</dbReference>
<dbReference type="InterPro" id="IPR005794">
    <property type="entry name" value="Fmt"/>
</dbReference>
<keyword evidence="12" id="KW-1185">Reference proteome</keyword>
<proteinExistence type="inferred from homology"/>
<evidence type="ECO:0000256" key="6">
    <source>
        <dbReference type="ARBA" id="ARBA00022917"/>
    </source>
</evidence>
<feature type="binding site" evidence="8">
    <location>
        <begin position="112"/>
        <end position="115"/>
    </location>
    <ligand>
        <name>(6S)-5,6,7,8-tetrahydrofolate</name>
        <dbReference type="ChEBI" id="CHEBI:57453"/>
    </ligand>
</feature>
<dbReference type="InterPro" id="IPR037022">
    <property type="entry name" value="Formyl_trans_C_sf"/>
</dbReference>
<dbReference type="GO" id="GO:0005829">
    <property type="term" value="C:cytosol"/>
    <property type="evidence" value="ECO:0007669"/>
    <property type="project" value="TreeGrafter"/>
</dbReference>
<evidence type="ECO:0000259" key="10">
    <source>
        <dbReference type="Pfam" id="PF02911"/>
    </source>
</evidence>
<keyword evidence="6 8" id="KW-0648">Protein biosynthesis</keyword>
<evidence type="ECO:0000256" key="4">
    <source>
        <dbReference type="ARBA" id="ARBA00016014"/>
    </source>
</evidence>
<dbReference type="NCBIfam" id="TIGR00460">
    <property type="entry name" value="fmt"/>
    <property type="match status" value="1"/>
</dbReference>
<dbReference type="EMBL" id="QGGU01000012">
    <property type="protein sequence ID" value="PWK46809.1"/>
    <property type="molecule type" value="Genomic_DNA"/>
</dbReference>
<dbReference type="Gene3D" id="3.40.50.170">
    <property type="entry name" value="Formyl transferase, N-terminal domain"/>
    <property type="match status" value="1"/>
</dbReference>
<sequence length="315" mass="34169">MTKPRIVFAGTPDFAAHCLEQLLNDAYQVVAVYTQPDRRAGRGKKLQPSPVKQLAEQHNIPVEQPINFKDESHLKQLASYDADLMIVVAYGILLPQSVLDTPRLGCINVHASLLPRWRGAAPIQRAIEAGDDKTGVAIMQMDAGLDTGPVWQSAELALTGEETGASLHDELAKIGAQTLSNCLPTILQGSSQPTAQSQQGVTYAHKLSKQQAAIDWQDPADVIARKVRAFNAWPVAFFKVGDDPVKVWQATASDEQHDQQPGTVLGADKSGIEIACGNGRLTLLELQPAGKKRMKAGDLLNSRAQWFVPNQMVGE</sequence>
<organism evidence="11 12">
    <name type="scientific">Pleionea mediterranea</name>
    <dbReference type="NCBI Taxonomy" id="523701"/>
    <lineage>
        <taxon>Bacteria</taxon>
        <taxon>Pseudomonadati</taxon>
        <taxon>Pseudomonadota</taxon>
        <taxon>Gammaproteobacteria</taxon>
        <taxon>Oceanospirillales</taxon>
        <taxon>Pleioneaceae</taxon>
        <taxon>Pleionea</taxon>
    </lineage>
</organism>